<dbReference type="InterPro" id="IPR027417">
    <property type="entry name" value="P-loop_NTPase"/>
</dbReference>
<dbReference type="InterPro" id="IPR003593">
    <property type="entry name" value="AAA+_ATPase"/>
</dbReference>
<evidence type="ECO:0000256" key="2">
    <source>
        <dbReference type="ARBA" id="ARBA00022741"/>
    </source>
</evidence>
<organism evidence="5 8">
    <name type="scientific">Helicobacter typhlonius</name>
    <dbReference type="NCBI Taxonomy" id="76936"/>
    <lineage>
        <taxon>Bacteria</taxon>
        <taxon>Pseudomonadati</taxon>
        <taxon>Campylobacterota</taxon>
        <taxon>Epsilonproteobacteria</taxon>
        <taxon>Campylobacterales</taxon>
        <taxon>Helicobacteraceae</taxon>
        <taxon>Helicobacter</taxon>
    </lineage>
</organism>
<reference evidence="8" key="2">
    <citation type="submission" date="2015-11" db="EMBL/GenBank/DDBJ databases">
        <authorList>
            <person name="Anvar S.Y."/>
        </authorList>
    </citation>
    <scope>NUCLEOTIDE SEQUENCE [LARGE SCALE GENOMIC DNA]</scope>
</reference>
<dbReference type="OrthoDB" id="9805147at2"/>
<evidence type="ECO:0000256" key="1">
    <source>
        <dbReference type="ARBA" id="ARBA00006611"/>
    </source>
</evidence>
<keyword evidence="2" id="KW-0547">Nucleotide-binding</keyword>
<dbReference type="KEGG" id="hty:BN2458_PEG2094"/>
<evidence type="ECO:0000313" key="6">
    <source>
        <dbReference type="EMBL" id="TLD78953.1"/>
    </source>
</evidence>
<feature type="domain" description="Bacterial type II secretion system protein E" evidence="4">
    <location>
        <begin position="320"/>
        <end position="334"/>
    </location>
</feature>
<sequence length="506" mass="56773">MSFPTMSLQNLALNEACLNALTYKFIEKHQCLIFAINENTNEIHIALSPNSAPLGLIRAHILNLFPKVHLHFFNASSQDFTIQAHRIYLFQHFNTLKIALIKQHTNQNQNVDSMSAVALLDFILLTCIEQKASDVHFESFIKNGESGARIRARIDGLLQEIFHFESYVLESLSSRLKLECELDITQTRQAQDGRFSRIFNDVVYDFRLSILPSFGGESIVIRILCKNAETITLQSLGFKSAHLALIAEQINANSGIVFLTGPTGSGKSTTLHAMLESIKSPQKKIITLEDPIEYHTELTTQVLIHDKYDFGFSKALRALLRHDPDILMIGEIRDKQSLDIALRASLTGHLVLSTLHANDSLSVVERLLDMGAQSYLLASSVRLVISQRLVRTLCESCKVSIESQVVYDKLSTANLAHLWEDIKNGSFYAPSGCVHCNMQGFSGRTLCAEVLPISPMLCDYIISPHNKAHILTALKERGFKTLLEESMELLKNGQSSFEEIYRVCHI</sequence>
<gene>
    <name evidence="5" type="ORF">BN2458_PEG2094</name>
    <name evidence="6" type="ORF">LS75_004185</name>
</gene>
<keyword evidence="3" id="KW-0067">ATP-binding</keyword>
<evidence type="ECO:0000313" key="8">
    <source>
        <dbReference type="Proteomes" id="UP000064525"/>
    </source>
</evidence>
<dbReference type="STRING" id="76936.BN2458_PEG2094"/>
<dbReference type="Gene3D" id="3.40.50.300">
    <property type="entry name" value="P-loop containing nucleotide triphosphate hydrolases"/>
    <property type="match status" value="1"/>
</dbReference>
<dbReference type="AlphaFoldDB" id="A0A099UFD1"/>
<keyword evidence="7" id="KW-1185">Reference proteome</keyword>
<protein>
    <submittedName>
        <fullName evidence="5">Type II secretion cytoplasmic ATP binding protein (PulE, ATPase)</fullName>
    </submittedName>
    <submittedName>
        <fullName evidence="6">Type II/IV secretion system protein</fullName>
    </submittedName>
</protein>
<dbReference type="GO" id="GO:0016887">
    <property type="term" value="F:ATP hydrolysis activity"/>
    <property type="evidence" value="ECO:0007669"/>
    <property type="project" value="TreeGrafter"/>
</dbReference>
<reference evidence="6 7" key="1">
    <citation type="journal article" date="2014" name="Genome Announc.">
        <title>Draft genome sequences of eight enterohepatic helicobacter species isolated from both laboratory and wild rodents.</title>
        <authorList>
            <person name="Sheh A."/>
            <person name="Shen Z."/>
            <person name="Fox J.G."/>
        </authorList>
    </citation>
    <scope>NUCLEOTIDE SEQUENCE [LARGE SCALE GENOMIC DNA]</scope>
    <source>
        <strain evidence="6 7">MIT 98-6810</strain>
    </source>
</reference>
<evidence type="ECO:0000256" key="3">
    <source>
        <dbReference type="ARBA" id="ARBA00022840"/>
    </source>
</evidence>
<dbReference type="Proteomes" id="UP000029925">
    <property type="component" value="Unassembled WGS sequence"/>
</dbReference>
<proteinExistence type="inferred from homology"/>
<evidence type="ECO:0000313" key="7">
    <source>
        <dbReference type="Proteomes" id="UP000029925"/>
    </source>
</evidence>
<dbReference type="InterPro" id="IPR001482">
    <property type="entry name" value="T2SS/T4SS_dom"/>
</dbReference>
<dbReference type="EMBL" id="LN907858">
    <property type="protein sequence ID" value="CUU40977.1"/>
    <property type="molecule type" value="Genomic_DNA"/>
</dbReference>
<dbReference type="PANTHER" id="PTHR30258">
    <property type="entry name" value="TYPE II SECRETION SYSTEM PROTEIN GSPE-RELATED"/>
    <property type="match status" value="1"/>
</dbReference>
<dbReference type="SUPFAM" id="SSF52540">
    <property type="entry name" value="P-loop containing nucleoside triphosphate hydrolases"/>
    <property type="match status" value="1"/>
</dbReference>
<dbReference type="EMBL" id="JRPF02000003">
    <property type="protein sequence ID" value="TLD78953.1"/>
    <property type="molecule type" value="Genomic_DNA"/>
</dbReference>
<evidence type="ECO:0000259" key="4">
    <source>
        <dbReference type="PROSITE" id="PS00662"/>
    </source>
</evidence>
<dbReference type="RefSeq" id="WP_034342950.1">
    <property type="nucleotide sequence ID" value="NZ_CAOMJD010000002.1"/>
</dbReference>
<dbReference type="Pfam" id="PF00437">
    <property type="entry name" value="T2SSE"/>
    <property type="match status" value="1"/>
</dbReference>
<dbReference type="CDD" id="cd01129">
    <property type="entry name" value="PulE-GspE-like"/>
    <property type="match status" value="1"/>
</dbReference>
<dbReference type="Gene3D" id="3.30.450.90">
    <property type="match status" value="1"/>
</dbReference>
<dbReference type="PATRIC" id="fig|76936.10.peg.2044"/>
<dbReference type="PROSITE" id="PS00662">
    <property type="entry name" value="T2SP_E"/>
    <property type="match status" value="1"/>
</dbReference>
<reference evidence="5" key="3">
    <citation type="submission" date="2015-11" db="EMBL/GenBank/DDBJ databases">
        <authorList>
            <person name="Zhang Y."/>
            <person name="Guo Z."/>
        </authorList>
    </citation>
    <scope>NUCLEOTIDE SEQUENCE</scope>
    <source>
        <strain evidence="5">1</strain>
    </source>
</reference>
<dbReference type="GeneID" id="78152191"/>
<dbReference type="SMART" id="SM00382">
    <property type="entry name" value="AAA"/>
    <property type="match status" value="1"/>
</dbReference>
<evidence type="ECO:0000313" key="5">
    <source>
        <dbReference type="EMBL" id="CUU40977.1"/>
    </source>
</evidence>
<accession>A0A099UFD1</accession>
<dbReference type="GO" id="GO:0005524">
    <property type="term" value="F:ATP binding"/>
    <property type="evidence" value="ECO:0007669"/>
    <property type="project" value="UniProtKB-KW"/>
</dbReference>
<comment type="similarity">
    <text evidence="1">Belongs to the GSP E family.</text>
</comment>
<dbReference type="PANTHER" id="PTHR30258:SF2">
    <property type="entry name" value="COMG OPERON PROTEIN 1"/>
    <property type="match status" value="1"/>
</dbReference>
<dbReference type="GO" id="GO:0005886">
    <property type="term" value="C:plasma membrane"/>
    <property type="evidence" value="ECO:0007669"/>
    <property type="project" value="TreeGrafter"/>
</dbReference>
<dbReference type="Proteomes" id="UP000064525">
    <property type="component" value="Chromosome I"/>
</dbReference>
<name>A0A099UFD1_9HELI</name>